<evidence type="ECO:0000256" key="5">
    <source>
        <dbReference type="ARBA" id="ARBA00022737"/>
    </source>
</evidence>
<dbReference type="EC" id="2.3.2.31" evidence="2"/>
<keyword evidence="12" id="KW-1185">Reference proteome</keyword>
<keyword evidence="3" id="KW-0808">Transferase</keyword>
<feature type="region of interest" description="Disordered" evidence="9">
    <location>
        <begin position="237"/>
        <end position="343"/>
    </location>
</feature>
<protein>
    <recommendedName>
        <fullName evidence="2">RBR-type E3 ubiquitin transferase</fullName>
        <ecNumber evidence="2">2.3.2.31</ecNumber>
    </recommendedName>
</protein>
<evidence type="ECO:0000256" key="3">
    <source>
        <dbReference type="ARBA" id="ARBA00022679"/>
    </source>
</evidence>
<dbReference type="Gene3D" id="1.20.120.1750">
    <property type="match status" value="1"/>
</dbReference>
<sequence>MPVPVRRVDLLEFPVVAIPTRIPTRGSSTSETQCTACQTEIDLSNEEAIQTPCLHVYHAHCLLTLVKVALESTSTLPPRCCGRAIPTQLFQRHLTPALKKALTIREAEQHTPRRVYCANPRCSRFLGERDKTIPVRIYPCPSASCRTRTCARCKAAVPGDTAPEAHTCSHDASHNAVLKLGSRLGWARCPNCEELIERHGGCAHMTCVCGSEFCYNCSRPYQNCNCHEQGPLLEEVPGHPRRAGQGQGRPRDRDLFAPLHRGEDLRPRLQLWIPPTLNARMTPPQEDEAHPHRQERRRRSTATSWANDGPAQEAPAPPVPTPATETIRQAPALPPPADSPVLSILSIQDGPAQEHIGSCMMLGGIEESIFIKGVRAQQSRRSLHRRANSV</sequence>
<accession>A0AAD7TY38</accession>
<dbReference type="SUPFAM" id="SSF57850">
    <property type="entry name" value="RING/U-box"/>
    <property type="match status" value="2"/>
</dbReference>
<keyword evidence="6" id="KW-0863">Zinc-finger</keyword>
<feature type="domain" description="RING-type" evidence="10">
    <location>
        <begin position="30"/>
        <end position="230"/>
    </location>
</feature>
<dbReference type="AlphaFoldDB" id="A0AAD7TY38"/>
<evidence type="ECO:0000313" key="12">
    <source>
        <dbReference type="Proteomes" id="UP001215151"/>
    </source>
</evidence>
<dbReference type="GO" id="GO:0008270">
    <property type="term" value="F:zinc ion binding"/>
    <property type="evidence" value="ECO:0007669"/>
    <property type="project" value="UniProtKB-KW"/>
</dbReference>
<dbReference type="Pfam" id="PF01485">
    <property type="entry name" value="IBR"/>
    <property type="match status" value="2"/>
</dbReference>
<dbReference type="CDD" id="cd22584">
    <property type="entry name" value="Rcat_RBR_unk"/>
    <property type="match status" value="1"/>
</dbReference>
<dbReference type="Gene3D" id="3.30.40.10">
    <property type="entry name" value="Zinc/RING finger domain, C3HC4 (zinc finger)"/>
    <property type="match status" value="1"/>
</dbReference>
<comment type="caution">
    <text evidence="11">The sequence shown here is derived from an EMBL/GenBank/DDBJ whole genome shotgun (WGS) entry which is preliminary data.</text>
</comment>
<evidence type="ECO:0000256" key="2">
    <source>
        <dbReference type="ARBA" id="ARBA00012251"/>
    </source>
</evidence>
<comment type="catalytic activity">
    <reaction evidence="1">
        <text>[E2 ubiquitin-conjugating enzyme]-S-ubiquitinyl-L-cysteine + [acceptor protein]-L-lysine = [E2 ubiquitin-conjugating enzyme]-L-cysteine + [acceptor protein]-N(6)-ubiquitinyl-L-lysine.</text>
        <dbReference type="EC" id="2.3.2.31"/>
    </reaction>
</comment>
<dbReference type="GO" id="GO:0016567">
    <property type="term" value="P:protein ubiquitination"/>
    <property type="evidence" value="ECO:0007669"/>
    <property type="project" value="InterPro"/>
</dbReference>
<keyword evidence="5" id="KW-0677">Repeat</keyword>
<evidence type="ECO:0000256" key="7">
    <source>
        <dbReference type="ARBA" id="ARBA00022786"/>
    </source>
</evidence>
<keyword evidence="7" id="KW-0833">Ubl conjugation pathway</keyword>
<name>A0AAD7TY38_9APHY</name>
<dbReference type="InterPro" id="IPR044066">
    <property type="entry name" value="TRIAD_supradom"/>
</dbReference>
<evidence type="ECO:0000313" key="11">
    <source>
        <dbReference type="EMBL" id="KAJ8488844.1"/>
    </source>
</evidence>
<dbReference type="InterPro" id="IPR013083">
    <property type="entry name" value="Znf_RING/FYVE/PHD"/>
</dbReference>
<dbReference type="GO" id="GO:0061630">
    <property type="term" value="F:ubiquitin protein ligase activity"/>
    <property type="evidence" value="ECO:0007669"/>
    <property type="project" value="UniProtKB-EC"/>
</dbReference>
<organism evidence="11 12">
    <name type="scientific">Trametes cubensis</name>
    <dbReference type="NCBI Taxonomy" id="1111947"/>
    <lineage>
        <taxon>Eukaryota</taxon>
        <taxon>Fungi</taxon>
        <taxon>Dikarya</taxon>
        <taxon>Basidiomycota</taxon>
        <taxon>Agaricomycotina</taxon>
        <taxon>Agaricomycetes</taxon>
        <taxon>Polyporales</taxon>
        <taxon>Polyporaceae</taxon>
        <taxon>Trametes</taxon>
    </lineage>
</organism>
<dbReference type="PANTHER" id="PTHR11685">
    <property type="entry name" value="RBR FAMILY RING FINGER AND IBR DOMAIN-CONTAINING"/>
    <property type="match status" value="1"/>
</dbReference>
<gene>
    <name evidence="11" type="ORF">ONZ51_g3288</name>
</gene>
<feature type="compositionally biased region" description="Basic and acidic residues" evidence="9">
    <location>
        <begin position="249"/>
        <end position="267"/>
    </location>
</feature>
<evidence type="ECO:0000256" key="9">
    <source>
        <dbReference type="SAM" id="MobiDB-lite"/>
    </source>
</evidence>
<dbReference type="InterPro" id="IPR002867">
    <property type="entry name" value="IBR_dom"/>
</dbReference>
<reference evidence="11" key="1">
    <citation type="submission" date="2022-11" db="EMBL/GenBank/DDBJ databases">
        <title>Genome Sequence of Cubamyces cubensis.</title>
        <authorList>
            <person name="Buettner E."/>
        </authorList>
    </citation>
    <scope>NUCLEOTIDE SEQUENCE</scope>
    <source>
        <strain evidence="11">MPL-01</strain>
    </source>
</reference>
<dbReference type="EMBL" id="JAPEVG010000057">
    <property type="protein sequence ID" value="KAJ8488844.1"/>
    <property type="molecule type" value="Genomic_DNA"/>
</dbReference>
<keyword evidence="4" id="KW-0479">Metal-binding</keyword>
<evidence type="ECO:0000256" key="8">
    <source>
        <dbReference type="ARBA" id="ARBA00022833"/>
    </source>
</evidence>
<proteinExistence type="predicted"/>
<evidence type="ECO:0000259" key="10">
    <source>
        <dbReference type="PROSITE" id="PS51873"/>
    </source>
</evidence>
<evidence type="ECO:0000256" key="1">
    <source>
        <dbReference type="ARBA" id="ARBA00001798"/>
    </source>
</evidence>
<evidence type="ECO:0000256" key="4">
    <source>
        <dbReference type="ARBA" id="ARBA00022723"/>
    </source>
</evidence>
<dbReference type="InterPro" id="IPR031127">
    <property type="entry name" value="E3_UB_ligase_RBR"/>
</dbReference>
<evidence type="ECO:0000256" key="6">
    <source>
        <dbReference type="ARBA" id="ARBA00022771"/>
    </source>
</evidence>
<dbReference type="PROSITE" id="PS51873">
    <property type="entry name" value="TRIAD"/>
    <property type="match status" value="1"/>
</dbReference>
<keyword evidence="8" id="KW-0862">Zinc</keyword>
<dbReference type="Proteomes" id="UP001215151">
    <property type="component" value="Unassembled WGS sequence"/>
</dbReference>